<feature type="region of interest" description="Disordered" evidence="1">
    <location>
        <begin position="84"/>
        <end position="129"/>
    </location>
</feature>
<dbReference type="SUPFAM" id="SSF48371">
    <property type="entry name" value="ARM repeat"/>
    <property type="match status" value="1"/>
</dbReference>
<dbReference type="GO" id="GO:0030036">
    <property type="term" value="P:actin cytoskeleton organization"/>
    <property type="evidence" value="ECO:0007669"/>
    <property type="project" value="InterPro"/>
</dbReference>
<dbReference type="GO" id="GO:0003779">
    <property type="term" value="F:actin binding"/>
    <property type="evidence" value="ECO:0007669"/>
    <property type="project" value="InterPro"/>
</dbReference>
<keyword evidence="4" id="KW-1185">Reference proteome</keyword>
<feature type="compositionally biased region" description="Basic and acidic residues" evidence="1">
    <location>
        <begin position="1"/>
        <end position="10"/>
    </location>
</feature>
<dbReference type="InterPro" id="IPR011989">
    <property type="entry name" value="ARM-like"/>
</dbReference>
<gene>
    <name evidence="3" type="ORF">CALVIDRAFT_475841</name>
</gene>
<dbReference type="Proteomes" id="UP000076738">
    <property type="component" value="Unassembled WGS sequence"/>
</dbReference>
<feature type="region of interest" description="Disordered" evidence="1">
    <location>
        <begin position="546"/>
        <end position="591"/>
    </location>
</feature>
<dbReference type="GO" id="GO:0031267">
    <property type="term" value="F:small GTPase binding"/>
    <property type="evidence" value="ECO:0007669"/>
    <property type="project" value="InterPro"/>
</dbReference>
<evidence type="ECO:0000256" key="1">
    <source>
        <dbReference type="SAM" id="MobiDB-lite"/>
    </source>
</evidence>
<evidence type="ECO:0000259" key="2">
    <source>
        <dbReference type="SMART" id="SM01140"/>
    </source>
</evidence>
<dbReference type="InterPro" id="IPR016024">
    <property type="entry name" value="ARM-type_fold"/>
</dbReference>
<dbReference type="EMBL" id="KV417269">
    <property type="protein sequence ID" value="KZP00382.1"/>
    <property type="molecule type" value="Genomic_DNA"/>
</dbReference>
<sequence>MLDKPVKESKSASLGTKAGTVDREKLVQLGEAQDAFDKMLDDLQIPEGLRPRLNTLEPSVKAAMLRSSKTLDFLAATGPAAPAFTKTPRKVRSHDSLVPQGTSTPLFSPKKRKAYDSPPATPVRRGSKPPFELIEDVSSFAFVGADPPTASTKSSRPASGHVPQFPSMSSLADLDDAPPKSVKSRINSKEKALNTPAGLADMLANTSATRIDIERVKKLRLLLRNEPASWTEEFLCHGGYVALLGRLKELLNVEWRDEQHDDQALHELLRCLKALSTSAIGCFALRSSCPAPFSSLVELMYSDKKPGEVSTRQLMVELYLILFDLYPTRPPGRREANSTPGTPTRRGANSIYPLPPPHDSVFSLLRSLLLTKPPPRAEAQLFAPPLEEHEFIATLHTPRIYKAYLAELSDVCRDYFWVFCHPGNAIWQLEEVDESTVERPRAPGGMTGGVEFEAMNYLTTHLRFINATAKSAIDQSVPPTSDLSARRFHEDLFASGFERILATIRKASTTYYPTLHLEISRYMHLAIHARFELPWSLSRLVGSPPSPVRRAGLNTPDRSGASGSGKSPGRRPQGGRPPMLPATPRLDAIRM</sequence>
<organism evidence="3 4">
    <name type="scientific">Calocera viscosa (strain TUFC12733)</name>
    <dbReference type="NCBI Taxonomy" id="1330018"/>
    <lineage>
        <taxon>Eukaryota</taxon>
        <taxon>Fungi</taxon>
        <taxon>Dikarya</taxon>
        <taxon>Basidiomycota</taxon>
        <taxon>Agaricomycotina</taxon>
        <taxon>Dacrymycetes</taxon>
        <taxon>Dacrymycetales</taxon>
        <taxon>Dacrymycetaceae</taxon>
        <taxon>Calocera</taxon>
    </lineage>
</organism>
<proteinExistence type="predicted"/>
<dbReference type="SMART" id="SM01140">
    <property type="entry name" value="Drf_GBD"/>
    <property type="match status" value="1"/>
</dbReference>
<protein>
    <recommendedName>
        <fullName evidence="2">Formin GTPase-binding domain-containing protein</fullName>
    </recommendedName>
</protein>
<feature type="region of interest" description="Disordered" evidence="1">
    <location>
        <begin position="1"/>
        <end position="22"/>
    </location>
</feature>
<feature type="domain" description="Formin GTPase-binding" evidence="2">
    <location>
        <begin position="23"/>
        <end position="322"/>
    </location>
</feature>
<dbReference type="Gene3D" id="1.25.10.10">
    <property type="entry name" value="Leucine-rich Repeat Variant"/>
    <property type="match status" value="1"/>
</dbReference>
<dbReference type="Pfam" id="PF06371">
    <property type="entry name" value="Drf_GBD"/>
    <property type="match status" value="1"/>
</dbReference>
<dbReference type="AlphaFoldDB" id="A0A167QYK8"/>
<reference evidence="3 4" key="1">
    <citation type="journal article" date="2016" name="Mol. Biol. Evol.">
        <title>Comparative Genomics of Early-Diverging Mushroom-Forming Fungi Provides Insights into the Origins of Lignocellulose Decay Capabilities.</title>
        <authorList>
            <person name="Nagy L.G."/>
            <person name="Riley R."/>
            <person name="Tritt A."/>
            <person name="Adam C."/>
            <person name="Daum C."/>
            <person name="Floudas D."/>
            <person name="Sun H."/>
            <person name="Yadav J.S."/>
            <person name="Pangilinan J."/>
            <person name="Larsson K.H."/>
            <person name="Matsuura K."/>
            <person name="Barry K."/>
            <person name="Labutti K."/>
            <person name="Kuo R."/>
            <person name="Ohm R.A."/>
            <person name="Bhattacharya S.S."/>
            <person name="Shirouzu T."/>
            <person name="Yoshinaga Y."/>
            <person name="Martin F.M."/>
            <person name="Grigoriev I.V."/>
            <person name="Hibbett D.S."/>
        </authorList>
    </citation>
    <scope>NUCLEOTIDE SEQUENCE [LARGE SCALE GENOMIC DNA]</scope>
    <source>
        <strain evidence="3 4">TUFC12733</strain>
    </source>
</reference>
<feature type="compositionally biased region" description="Low complexity" evidence="1">
    <location>
        <begin position="558"/>
        <end position="577"/>
    </location>
</feature>
<name>A0A167QYK8_CALVF</name>
<dbReference type="OrthoDB" id="2155261at2759"/>
<evidence type="ECO:0000313" key="4">
    <source>
        <dbReference type="Proteomes" id="UP000076738"/>
    </source>
</evidence>
<feature type="region of interest" description="Disordered" evidence="1">
    <location>
        <begin position="145"/>
        <end position="189"/>
    </location>
</feature>
<dbReference type="InterPro" id="IPR010473">
    <property type="entry name" value="GTPase-bd"/>
</dbReference>
<accession>A0A167QYK8</accession>
<evidence type="ECO:0000313" key="3">
    <source>
        <dbReference type="EMBL" id="KZP00382.1"/>
    </source>
</evidence>